<reference evidence="1" key="1">
    <citation type="journal article" date="2020" name="mSystems">
        <title>Genome- and Community-Level Interaction Insights into Carbon Utilization and Element Cycling Functions of Hydrothermarchaeota in Hydrothermal Sediment.</title>
        <authorList>
            <person name="Zhou Z."/>
            <person name="Liu Y."/>
            <person name="Xu W."/>
            <person name="Pan J."/>
            <person name="Luo Z.H."/>
            <person name="Li M."/>
        </authorList>
    </citation>
    <scope>NUCLEOTIDE SEQUENCE [LARGE SCALE GENOMIC DNA]</scope>
    <source>
        <strain evidence="1">SpSt-776</strain>
    </source>
</reference>
<proteinExistence type="predicted"/>
<protein>
    <recommendedName>
        <fullName evidence="2">Glycine zipper family protein</fullName>
    </recommendedName>
</protein>
<dbReference type="PROSITE" id="PS51257">
    <property type="entry name" value="PROKAR_LIPOPROTEIN"/>
    <property type="match status" value="1"/>
</dbReference>
<dbReference type="AlphaFoldDB" id="A0A7C3WMH0"/>
<evidence type="ECO:0008006" key="2">
    <source>
        <dbReference type="Google" id="ProtNLM"/>
    </source>
</evidence>
<comment type="caution">
    <text evidence="1">The sequence shown here is derived from an EMBL/GenBank/DDBJ whole genome shotgun (WGS) entry which is preliminary data.</text>
</comment>
<dbReference type="EMBL" id="DTHB01000042">
    <property type="protein sequence ID" value="HGB14632.1"/>
    <property type="molecule type" value="Genomic_DNA"/>
</dbReference>
<name>A0A7C3WMH0_9BACT</name>
<accession>A0A7C3WMH0</accession>
<evidence type="ECO:0000313" key="1">
    <source>
        <dbReference type="EMBL" id="HGB14632.1"/>
    </source>
</evidence>
<gene>
    <name evidence="1" type="ORF">ENV62_05280</name>
</gene>
<organism evidence="1">
    <name type="scientific">Desulfobacca acetoxidans</name>
    <dbReference type="NCBI Taxonomy" id="60893"/>
    <lineage>
        <taxon>Bacteria</taxon>
        <taxon>Pseudomonadati</taxon>
        <taxon>Thermodesulfobacteriota</taxon>
        <taxon>Desulfobaccia</taxon>
        <taxon>Desulfobaccales</taxon>
        <taxon>Desulfobaccaceae</taxon>
        <taxon>Desulfobacca</taxon>
    </lineage>
</organism>
<sequence length="240" mass="25484">MQRLTAWLALGCSLIWLGCSTYEPKVVSFKLPEAYANMQRVAGAYVAARAWTDEQEAQNAFGFNILRAGLLPVQVSFDNRGSQTLVIEPSQTFLINQKGEVFPVLDETEAYERVARGTRSLEQVKGLTQGALAGGATGALLGAAIGVVAGHSAGEAAMRGATIGGAVGGLAGVARGTDTDVPRAIAENLSRRNLKNKPIKPGELAYGIILFPREAGSPRALRLQLQDTDTRQTHTLNLPL</sequence>